<accession>A0ABV7V522</accession>
<sequence>MTPNTAVRRLFVLLCGFEILPKTISTRNLGQRFILSEPVCAYLLDTDHGWVLLDGGMNPDNITDPVRRHACFGQYGMTPPVVRPVHDMAQQLAQIGIGLDDIGHVILSHLHYDHCGYLGQLTHARISVQRREYDHAFAADPGLAYIRSDYDLPGLDWDLRDGDWQAMPGLALIDTRGHTQGHQSAVVTLPQTGTVILPFDAGDLAENFADEVLPGECCDDMAALAAIRRLKAVQREHDATMLLFHDPVAIQQMRLAPEFYG</sequence>
<dbReference type="SMART" id="SM00849">
    <property type="entry name" value="Lactamase_B"/>
    <property type="match status" value="1"/>
</dbReference>
<dbReference type="Gene3D" id="3.60.15.10">
    <property type="entry name" value="Ribonuclease Z/Hydroxyacylglutathione hydrolase-like"/>
    <property type="match status" value="1"/>
</dbReference>
<comment type="cofactor">
    <cofactor evidence="1">
        <name>Zn(2+)</name>
        <dbReference type="ChEBI" id="CHEBI:29105"/>
    </cofactor>
</comment>
<comment type="similarity">
    <text evidence="2">Belongs to the metallo-beta-lactamase superfamily.</text>
</comment>
<feature type="domain" description="Metallo-beta-lactamase" evidence="6">
    <location>
        <begin position="38"/>
        <end position="245"/>
    </location>
</feature>
<keyword evidence="3" id="KW-0479">Metal-binding</keyword>
<dbReference type="CDD" id="cd07729">
    <property type="entry name" value="AHL_lactonase_MBL-fold"/>
    <property type="match status" value="1"/>
</dbReference>
<dbReference type="InterPro" id="IPR036866">
    <property type="entry name" value="RibonucZ/Hydroxyglut_hydro"/>
</dbReference>
<evidence type="ECO:0000256" key="2">
    <source>
        <dbReference type="ARBA" id="ARBA00007749"/>
    </source>
</evidence>
<evidence type="ECO:0000256" key="4">
    <source>
        <dbReference type="ARBA" id="ARBA00022801"/>
    </source>
</evidence>
<dbReference type="Pfam" id="PF00753">
    <property type="entry name" value="Lactamase_B"/>
    <property type="match status" value="1"/>
</dbReference>
<protein>
    <submittedName>
        <fullName evidence="7">N-acyl homoserine lactonase family protein</fullName>
    </submittedName>
</protein>
<evidence type="ECO:0000313" key="8">
    <source>
        <dbReference type="Proteomes" id="UP001595683"/>
    </source>
</evidence>
<dbReference type="RefSeq" id="WP_191323539.1">
    <property type="nucleotide sequence ID" value="NZ_BMZP01000004.1"/>
</dbReference>
<organism evidence="7 8">
    <name type="scientific">Novosphingobium pokkalii</name>
    <dbReference type="NCBI Taxonomy" id="1770194"/>
    <lineage>
        <taxon>Bacteria</taxon>
        <taxon>Pseudomonadati</taxon>
        <taxon>Pseudomonadota</taxon>
        <taxon>Alphaproteobacteria</taxon>
        <taxon>Sphingomonadales</taxon>
        <taxon>Sphingomonadaceae</taxon>
        <taxon>Novosphingobium</taxon>
    </lineage>
</organism>
<dbReference type="InterPro" id="IPR001279">
    <property type="entry name" value="Metallo-B-lactamas"/>
</dbReference>
<dbReference type="EMBL" id="JBHRYE010000022">
    <property type="protein sequence ID" value="MFC3672491.1"/>
    <property type="molecule type" value="Genomic_DNA"/>
</dbReference>
<dbReference type="Proteomes" id="UP001595683">
    <property type="component" value="Unassembled WGS sequence"/>
</dbReference>
<dbReference type="SUPFAM" id="SSF56281">
    <property type="entry name" value="Metallo-hydrolase/oxidoreductase"/>
    <property type="match status" value="1"/>
</dbReference>
<dbReference type="PANTHER" id="PTHR42978">
    <property type="entry name" value="QUORUM-QUENCHING LACTONASE YTNP-RELATED-RELATED"/>
    <property type="match status" value="1"/>
</dbReference>
<name>A0ABV7V522_9SPHN</name>
<gene>
    <name evidence="7" type="ORF">ACFOOT_13790</name>
</gene>
<proteinExistence type="inferred from homology"/>
<evidence type="ECO:0000313" key="7">
    <source>
        <dbReference type="EMBL" id="MFC3672491.1"/>
    </source>
</evidence>
<dbReference type="PANTHER" id="PTHR42978:SF2">
    <property type="entry name" value="102 KBASES UNSTABLE REGION: FROM 1 TO 119443"/>
    <property type="match status" value="1"/>
</dbReference>
<evidence type="ECO:0000256" key="1">
    <source>
        <dbReference type="ARBA" id="ARBA00001947"/>
    </source>
</evidence>
<dbReference type="InterPro" id="IPR051013">
    <property type="entry name" value="MBL_superfamily_lactonases"/>
</dbReference>
<keyword evidence="4" id="KW-0378">Hydrolase</keyword>
<comment type="caution">
    <text evidence="7">The sequence shown here is derived from an EMBL/GenBank/DDBJ whole genome shotgun (WGS) entry which is preliminary data.</text>
</comment>
<reference evidence="8" key="1">
    <citation type="journal article" date="2019" name="Int. J. Syst. Evol. Microbiol.">
        <title>The Global Catalogue of Microorganisms (GCM) 10K type strain sequencing project: providing services to taxonomists for standard genome sequencing and annotation.</title>
        <authorList>
            <consortium name="The Broad Institute Genomics Platform"/>
            <consortium name="The Broad Institute Genome Sequencing Center for Infectious Disease"/>
            <person name="Wu L."/>
            <person name="Ma J."/>
        </authorList>
    </citation>
    <scope>NUCLEOTIDE SEQUENCE [LARGE SCALE GENOMIC DNA]</scope>
    <source>
        <strain evidence="8">KCTC 42224</strain>
    </source>
</reference>
<evidence type="ECO:0000256" key="3">
    <source>
        <dbReference type="ARBA" id="ARBA00022723"/>
    </source>
</evidence>
<evidence type="ECO:0000259" key="6">
    <source>
        <dbReference type="SMART" id="SM00849"/>
    </source>
</evidence>
<keyword evidence="8" id="KW-1185">Reference proteome</keyword>
<evidence type="ECO:0000256" key="5">
    <source>
        <dbReference type="ARBA" id="ARBA00022833"/>
    </source>
</evidence>
<keyword evidence="5" id="KW-0862">Zinc</keyword>